<dbReference type="Pfam" id="PF19803">
    <property type="entry name" value="DUF6286"/>
    <property type="match status" value="1"/>
</dbReference>
<evidence type="ECO:0000256" key="2">
    <source>
        <dbReference type="SAM" id="Phobius"/>
    </source>
</evidence>
<keyword evidence="2" id="KW-0812">Transmembrane</keyword>
<dbReference type="EMBL" id="BNED01000005">
    <property type="protein sequence ID" value="GHI75287.1"/>
    <property type="molecule type" value="Genomic_DNA"/>
</dbReference>
<feature type="compositionally biased region" description="Basic and acidic residues" evidence="1">
    <location>
        <begin position="1"/>
        <end position="10"/>
    </location>
</feature>
<sequence length="215" mass="23390">MKRDQAHPAETEQPTAPDEVTSRTVGQLAKQSAGPRPTVRRPWSARRIPAALTALLIGAAAGTLLFDIIRVHAGRTAAAWRTRLADELATRPLDDTWMQISAVVIGLLGLWLIVMALTPGLRDQLPLRTPDAQTHAVLDGDAAALLLRDAAMHVPGVSAARIRISRNRVGARADVRFRAPADVKADLLVALREELARLALARPPRLAVRVRPRRK</sequence>
<accession>A0ABQ3T537</accession>
<feature type="transmembrane region" description="Helical" evidence="2">
    <location>
        <begin position="50"/>
        <end position="69"/>
    </location>
</feature>
<evidence type="ECO:0000313" key="4">
    <source>
        <dbReference type="EMBL" id="GHI75287.1"/>
    </source>
</evidence>
<proteinExistence type="predicted"/>
<gene>
    <name evidence="4" type="ORF">Sspor_08480</name>
</gene>
<dbReference type="RefSeq" id="WP_237403651.1">
    <property type="nucleotide sequence ID" value="NZ_BAAATO010000062.1"/>
</dbReference>
<feature type="domain" description="DUF6286" evidence="3">
    <location>
        <begin position="107"/>
        <end position="211"/>
    </location>
</feature>
<keyword evidence="5" id="KW-1185">Reference proteome</keyword>
<dbReference type="Proteomes" id="UP000608522">
    <property type="component" value="Unassembled WGS sequence"/>
</dbReference>
<evidence type="ECO:0000313" key="5">
    <source>
        <dbReference type="Proteomes" id="UP000608522"/>
    </source>
</evidence>
<dbReference type="InterPro" id="IPR046253">
    <property type="entry name" value="DUF6286"/>
</dbReference>
<organism evidence="4 5">
    <name type="scientific">Streptomyces spororaveus</name>
    <dbReference type="NCBI Taxonomy" id="284039"/>
    <lineage>
        <taxon>Bacteria</taxon>
        <taxon>Bacillati</taxon>
        <taxon>Actinomycetota</taxon>
        <taxon>Actinomycetes</taxon>
        <taxon>Kitasatosporales</taxon>
        <taxon>Streptomycetaceae</taxon>
        <taxon>Streptomyces</taxon>
    </lineage>
</organism>
<evidence type="ECO:0000256" key="1">
    <source>
        <dbReference type="SAM" id="MobiDB-lite"/>
    </source>
</evidence>
<comment type="caution">
    <text evidence="4">The sequence shown here is derived from an EMBL/GenBank/DDBJ whole genome shotgun (WGS) entry which is preliminary data.</text>
</comment>
<keyword evidence="2" id="KW-1133">Transmembrane helix</keyword>
<evidence type="ECO:0000259" key="3">
    <source>
        <dbReference type="Pfam" id="PF19803"/>
    </source>
</evidence>
<keyword evidence="2" id="KW-0472">Membrane</keyword>
<protein>
    <recommendedName>
        <fullName evidence="3">DUF6286 domain-containing protein</fullName>
    </recommendedName>
</protein>
<feature type="region of interest" description="Disordered" evidence="1">
    <location>
        <begin position="1"/>
        <end position="42"/>
    </location>
</feature>
<reference evidence="5" key="1">
    <citation type="submission" date="2023-07" db="EMBL/GenBank/DDBJ databases">
        <title>Whole genome shotgun sequence of Streptomyces spororaveus NBRC 15456.</title>
        <authorList>
            <person name="Komaki H."/>
            <person name="Tamura T."/>
        </authorList>
    </citation>
    <scope>NUCLEOTIDE SEQUENCE [LARGE SCALE GENOMIC DNA]</scope>
    <source>
        <strain evidence="5">NBRC 15456</strain>
    </source>
</reference>
<feature type="transmembrane region" description="Helical" evidence="2">
    <location>
        <begin position="97"/>
        <end position="118"/>
    </location>
</feature>
<name>A0ABQ3T537_9ACTN</name>